<dbReference type="RefSeq" id="WP_394008730.1">
    <property type="nucleotide sequence ID" value="NZ_JBAFUR010000007.1"/>
</dbReference>
<keyword evidence="3" id="KW-1185">Reference proteome</keyword>
<proteinExistence type="predicted"/>
<dbReference type="Proteomes" id="UP001604043">
    <property type="component" value="Unassembled WGS sequence"/>
</dbReference>
<accession>A0ABW6ZNL9</accession>
<dbReference type="InterPro" id="IPR050706">
    <property type="entry name" value="Cyclic-di-GMP_PDE-like"/>
</dbReference>
<dbReference type="PANTHER" id="PTHR33121:SF70">
    <property type="entry name" value="SIGNALING PROTEIN YKOW"/>
    <property type="match status" value="1"/>
</dbReference>
<gene>
    <name evidence="2" type="ORF">V5F30_21620</name>
</gene>
<name>A0ABW6ZNL9_9HYPH</name>
<evidence type="ECO:0000259" key="1">
    <source>
        <dbReference type="PROSITE" id="PS50883"/>
    </source>
</evidence>
<dbReference type="Pfam" id="PF00563">
    <property type="entry name" value="EAL"/>
    <property type="match status" value="1"/>
</dbReference>
<dbReference type="InterPro" id="IPR001633">
    <property type="entry name" value="EAL_dom"/>
</dbReference>
<dbReference type="PANTHER" id="PTHR33121">
    <property type="entry name" value="CYCLIC DI-GMP PHOSPHODIESTERASE PDEF"/>
    <property type="match status" value="1"/>
</dbReference>
<protein>
    <submittedName>
        <fullName evidence="2">EAL domain-containing protein</fullName>
    </submittedName>
</protein>
<dbReference type="SMART" id="SM00052">
    <property type="entry name" value="EAL"/>
    <property type="match status" value="1"/>
</dbReference>
<reference evidence="2 3" key="1">
    <citation type="submission" date="2024-02" db="EMBL/GenBank/DDBJ databases">
        <title>Expansion and revision of Xanthobacter and proposal of Roseixanthobacter gen. nov.</title>
        <authorList>
            <person name="Soltysiak M.P.M."/>
            <person name="Jalihal A."/>
            <person name="Ory A."/>
            <person name="Chrisophersen C."/>
            <person name="Lee A.D."/>
            <person name="Boulton J."/>
            <person name="Springer M."/>
        </authorList>
    </citation>
    <scope>NUCLEOTIDE SEQUENCE [LARGE SCALE GENOMIC DNA]</scope>
    <source>
        <strain evidence="2 3">CB5</strain>
    </source>
</reference>
<sequence>MMVPVVFVATVCLVAAVYLMLDFQRMRSGVVQRYHTQALNLAQWTDRNLDRLAGLVRDAAGHSKDLCSPEGVRGLRQQLGTAPLLNVEFQGRQGDACTVRSAVSLDELCAGMSDRDPVQIPLDLGDGRRLLLDLNGACLLEAVVPPEADEGVRHRLLSVQLGRSMPATPQDTGDATVAGVLSMFVSPVELKAQSHKWPVVVVINVPESSLVHQWLATVPLQLSLISGLGIALWFGPMSLVRRRLSVEGQVRNALRRGDFFLAYLPLVDVASRNWVGAEALLRWRHARHGVLMPNSFIPWIETSPLIHDTTRWVLLQAARDLSHMSQKVPDFSLAVNVPPVQFSDTRLVQMADEAFGTRPLALCQVVFELTERQALDYDAPALGEVLRSLRHRGAQIAVDDFGVGFSNLALLGMIEVDFVKIDRSFLREEAWTEPHMLEAMVPLLRDLGVLIIAEGIETERQLERIRSCGIRFAQGFLFSRPIELEALLDGLPALPAPARPA</sequence>
<dbReference type="SUPFAM" id="SSF141868">
    <property type="entry name" value="EAL domain-like"/>
    <property type="match status" value="1"/>
</dbReference>
<evidence type="ECO:0000313" key="3">
    <source>
        <dbReference type="Proteomes" id="UP001604043"/>
    </source>
</evidence>
<evidence type="ECO:0000313" key="2">
    <source>
        <dbReference type="EMBL" id="MFG1254822.1"/>
    </source>
</evidence>
<dbReference type="CDD" id="cd01948">
    <property type="entry name" value="EAL"/>
    <property type="match status" value="1"/>
</dbReference>
<dbReference type="InterPro" id="IPR035919">
    <property type="entry name" value="EAL_sf"/>
</dbReference>
<feature type="domain" description="EAL" evidence="1">
    <location>
        <begin position="243"/>
        <end position="495"/>
    </location>
</feature>
<organism evidence="2 3">
    <name type="scientific">Xanthobacter aminoxidans</name>
    <dbReference type="NCBI Taxonomy" id="186280"/>
    <lineage>
        <taxon>Bacteria</taxon>
        <taxon>Pseudomonadati</taxon>
        <taxon>Pseudomonadota</taxon>
        <taxon>Alphaproteobacteria</taxon>
        <taxon>Hyphomicrobiales</taxon>
        <taxon>Xanthobacteraceae</taxon>
        <taxon>Xanthobacter</taxon>
    </lineage>
</organism>
<dbReference type="PROSITE" id="PS50883">
    <property type="entry name" value="EAL"/>
    <property type="match status" value="1"/>
</dbReference>
<dbReference type="EMBL" id="JBAFUR010000007">
    <property type="protein sequence ID" value="MFG1254822.1"/>
    <property type="molecule type" value="Genomic_DNA"/>
</dbReference>
<dbReference type="Gene3D" id="3.20.20.450">
    <property type="entry name" value="EAL domain"/>
    <property type="match status" value="1"/>
</dbReference>
<comment type="caution">
    <text evidence="2">The sequence shown here is derived from an EMBL/GenBank/DDBJ whole genome shotgun (WGS) entry which is preliminary data.</text>
</comment>